<dbReference type="Pfam" id="PF01863">
    <property type="entry name" value="YgjP-like"/>
    <property type="match status" value="1"/>
</dbReference>
<dbReference type="Proteomes" id="UP000619761">
    <property type="component" value="Unassembled WGS sequence"/>
</dbReference>
<evidence type="ECO:0000259" key="1">
    <source>
        <dbReference type="Pfam" id="PF01863"/>
    </source>
</evidence>
<evidence type="ECO:0000313" key="3">
    <source>
        <dbReference type="Proteomes" id="UP000619761"/>
    </source>
</evidence>
<protein>
    <recommendedName>
        <fullName evidence="1">YgjP-like metallopeptidase domain-containing protein</fullName>
    </recommendedName>
</protein>
<name>A0ABQ3BBU5_9GAMM</name>
<reference evidence="3" key="1">
    <citation type="journal article" date="2019" name="Int. J. Syst. Evol. Microbiol.">
        <title>The Global Catalogue of Microorganisms (GCM) 10K type strain sequencing project: providing services to taxonomists for standard genome sequencing and annotation.</title>
        <authorList>
            <consortium name="The Broad Institute Genomics Platform"/>
            <consortium name="The Broad Institute Genome Sequencing Center for Infectious Disease"/>
            <person name="Wu L."/>
            <person name="Ma J."/>
        </authorList>
    </citation>
    <scope>NUCLEOTIDE SEQUENCE [LARGE SCALE GENOMIC DNA]</scope>
    <source>
        <strain evidence="3">KCTC 32239</strain>
    </source>
</reference>
<dbReference type="InterPro" id="IPR002725">
    <property type="entry name" value="YgjP-like_metallopeptidase"/>
</dbReference>
<dbReference type="PANTHER" id="PTHR30399">
    <property type="entry name" value="UNCHARACTERIZED PROTEIN YGJP"/>
    <property type="match status" value="1"/>
</dbReference>
<comment type="caution">
    <text evidence="2">The sequence shown here is derived from an EMBL/GenBank/DDBJ whole genome shotgun (WGS) entry which is preliminary data.</text>
</comment>
<evidence type="ECO:0000313" key="2">
    <source>
        <dbReference type="EMBL" id="GGY87276.1"/>
    </source>
</evidence>
<dbReference type="RefSeq" id="WP_189421104.1">
    <property type="nucleotide sequence ID" value="NZ_BMYZ01000004.1"/>
</dbReference>
<dbReference type="CDD" id="cd07344">
    <property type="entry name" value="M48_yhfN_like"/>
    <property type="match status" value="1"/>
</dbReference>
<sequence>MPISFLKNPAAAVPFAFELVRSARRRSISIEIAKAQVVVRAPYFVAKAEIEKFVREKSLWVQQKLAQQEQQLSAVPSYSFANGSSLPYLGGELSLVVHKQPKADVVRYGAQLLVILTSRSRLPDEQQTKRLVCEWYQQQALAMLQAKTDAAAARLGVKHSGVTIKATRSKWGHCTAQGAIQYNWQILLAPESIVDYLVAHEVSHLLHHNHSPAFWAVVASLCPDYKNRRAWLKTQGMQLMF</sequence>
<feature type="domain" description="YgjP-like metallopeptidase" evidence="1">
    <location>
        <begin position="26"/>
        <end position="234"/>
    </location>
</feature>
<dbReference type="InterPro" id="IPR053136">
    <property type="entry name" value="UTP_pyrophosphatase-like"/>
</dbReference>
<organism evidence="2 3">
    <name type="scientific">Cellvibrio zantedeschiae</name>
    <dbReference type="NCBI Taxonomy" id="1237077"/>
    <lineage>
        <taxon>Bacteria</taxon>
        <taxon>Pseudomonadati</taxon>
        <taxon>Pseudomonadota</taxon>
        <taxon>Gammaproteobacteria</taxon>
        <taxon>Cellvibrionales</taxon>
        <taxon>Cellvibrionaceae</taxon>
        <taxon>Cellvibrio</taxon>
    </lineage>
</organism>
<keyword evidence="3" id="KW-1185">Reference proteome</keyword>
<dbReference type="PANTHER" id="PTHR30399:SF1">
    <property type="entry name" value="UTP PYROPHOSPHATASE"/>
    <property type="match status" value="1"/>
</dbReference>
<proteinExistence type="predicted"/>
<dbReference type="EMBL" id="BMYZ01000004">
    <property type="protein sequence ID" value="GGY87276.1"/>
    <property type="molecule type" value="Genomic_DNA"/>
</dbReference>
<accession>A0ABQ3BBU5</accession>
<dbReference type="Gene3D" id="3.30.2010.10">
    <property type="entry name" value="Metalloproteases ('zincins'), catalytic domain"/>
    <property type="match status" value="1"/>
</dbReference>
<gene>
    <name evidence="2" type="ORF">GCM10011613_35590</name>
</gene>